<comment type="caution">
    <text evidence="8">The sequence shown here is derived from an EMBL/GenBank/DDBJ whole genome shotgun (WGS) entry which is preliminary data.</text>
</comment>
<evidence type="ECO:0000256" key="3">
    <source>
        <dbReference type="ARBA" id="ARBA00022989"/>
    </source>
</evidence>
<sequence>MTSPQDSPNPNNTHVAAATESGVDEETPLLVAETETETQPSDNNKPAPALNHRRRRRVVLFIFLIYFLLEFTAGLFIPGYYAILEERICHDAYSSSPAGEKDCKSPEVQGKIAALRGWQTTLEAIPGLVASVPFGILSDKWGRHRVLALAFIGGTLNTAWQIFVISARDICPVELVLLSPIFGLIGGGPAVIMAMIYTSLADIVPAESRANVFLQLTSLFIISDIASGPLAGLIMTKSIWAVVWLSLGLLCLDMFLAFCCPDTLSLVEKTSSQPQPISNGGHSATNGGDTTLEDDHHQTASSSPVRESLHRARKSLAEAWSFLSGHWHLLVLMLCFVFVVLSRLVQDMLLQYTTKRYNWSWGRASVLLTVRSVTMLVTLIVILPALSRFLTTRLRMSAVRKDLWIARATGIAGIVGALLIALAAKAPVLIIGLVVFAFNGGMAAVIRSLLSSLVEPHHFGTLNSLIGVLEMVGLMVAAPSLFQSLKLGLEMGGAWIGLPFFIAAGMISVSTFIIWFFPVREKDKVGEADD</sequence>
<feature type="transmembrane region" description="Helical" evidence="6">
    <location>
        <begin position="319"/>
        <end position="341"/>
    </location>
</feature>
<evidence type="ECO:0000259" key="7">
    <source>
        <dbReference type="PROSITE" id="PS50850"/>
    </source>
</evidence>
<evidence type="ECO:0000256" key="2">
    <source>
        <dbReference type="ARBA" id="ARBA00022692"/>
    </source>
</evidence>
<dbReference type="Pfam" id="PF07690">
    <property type="entry name" value="MFS_1"/>
    <property type="match status" value="1"/>
</dbReference>
<keyword evidence="9" id="KW-1185">Reference proteome</keyword>
<feature type="transmembrane region" description="Helical" evidence="6">
    <location>
        <begin position="462"/>
        <end position="482"/>
    </location>
</feature>
<dbReference type="PROSITE" id="PS50850">
    <property type="entry name" value="MFS"/>
    <property type="match status" value="1"/>
</dbReference>
<dbReference type="GO" id="GO:0016020">
    <property type="term" value="C:membrane"/>
    <property type="evidence" value="ECO:0007669"/>
    <property type="project" value="UniProtKB-SubCell"/>
</dbReference>
<accession>A0AAJ0B9S0</accession>
<gene>
    <name evidence="8" type="ORF">QBC47DRAFT_383597</name>
</gene>
<feature type="transmembrane region" description="Helical" evidence="6">
    <location>
        <begin position="241"/>
        <end position="260"/>
    </location>
</feature>
<evidence type="ECO:0000313" key="9">
    <source>
        <dbReference type="Proteomes" id="UP001239445"/>
    </source>
</evidence>
<evidence type="ECO:0000313" key="8">
    <source>
        <dbReference type="EMBL" id="KAK1754313.1"/>
    </source>
</evidence>
<keyword evidence="2 6" id="KW-0812">Transmembrane</keyword>
<feature type="transmembrane region" description="Helical" evidence="6">
    <location>
        <begin position="146"/>
        <end position="165"/>
    </location>
</feature>
<feature type="transmembrane region" description="Helical" evidence="6">
    <location>
        <begin position="430"/>
        <end position="450"/>
    </location>
</feature>
<feature type="transmembrane region" description="Helical" evidence="6">
    <location>
        <begin position="212"/>
        <end position="235"/>
    </location>
</feature>
<keyword evidence="3 6" id="KW-1133">Transmembrane helix</keyword>
<dbReference type="GO" id="GO:0022857">
    <property type="term" value="F:transmembrane transporter activity"/>
    <property type="evidence" value="ECO:0007669"/>
    <property type="project" value="InterPro"/>
</dbReference>
<dbReference type="Proteomes" id="UP001239445">
    <property type="component" value="Unassembled WGS sequence"/>
</dbReference>
<organism evidence="8 9">
    <name type="scientific">Echria macrotheca</name>
    <dbReference type="NCBI Taxonomy" id="438768"/>
    <lineage>
        <taxon>Eukaryota</taxon>
        <taxon>Fungi</taxon>
        <taxon>Dikarya</taxon>
        <taxon>Ascomycota</taxon>
        <taxon>Pezizomycotina</taxon>
        <taxon>Sordariomycetes</taxon>
        <taxon>Sordariomycetidae</taxon>
        <taxon>Sordariales</taxon>
        <taxon>Schizotheciaceae</taxon>
        <taxon>Echria</taxon>
    </lineage>
</organism>
<evidence type="ECO:0000256" key="6">
    <source>
        <dbReference type="SAM" id="Phobius"/>
    </source>
</evidence>
<dbReference type="PANTHER" id="PTHR23507:SF1">
    <property type="entry name" value="FI18259P1-RELATED"/>
    <property type="match status" value="1"/>
</dbReference>
<protein>
    <submittedName>
        <fullName evidence="8">Major facilitator superfamily domain-containing protein</fullName>
    </submittedName>
</protein>
<dbReference type="InterPro" id="IPR020846">
    <property type="entry name" value="MFS_dom"/>
</dbReference>
<feature type="compositionally biased region" description="Polar residues" evidence="5">
    <location>
        <begin position="271"/>
        <end position="289"/>
    </location>
</feature>
<feature type="region of interest" description="Disordered" evidence="5">
    <location>
        <begin position="1"/>
        <end position="49"/>
    </location>
</feature>
<feature type="compositionally biased region" description="Polar residues" evidence="5">
    <location>
        <begin position="1"/>
        <end position="14"/>
    </location>
</feature>
<keyword evidence="4 6" id="KW-0472">Membrane</keyword>
<comment type="subcellular location">
    <subcellularLocation>
        <location evidence="1">Membrane</location>
        <topology evidence="1">Multi-pass membrane protein</topology>
    </subcellularLocation>
</comment>
<dbReference type="PANTHER" id="PTHR23507">
    <property type="entry name" value="ZGC:174356"/>
    <property type="match status" value="1"/>
</dbReference>
<dbReference type="InterPro" id="IPR011701">
    <property type="entry name" value="MFS"/>
</dbReference>
<dbReference type="InterPro" id="IPR036259">
    <property type="entry name" value="MFS_trans_sf"/>
</dbReference>
<dbReference type="Gene3D" id="1.20.1250.20">
    <property type="entry name" value="MFS general substrate transporter like domains"/>
    <property type="match status" value="1"/>
</dbReference>
<name>A0AAJ0B9S0_9PEZI</name>
<evidence type="ECO:0000256" key="1">
    <source>
        <dbReference type="ARBA" id="ARBA00004141"/>
    </source>
</evidence>
<evidence type="ECO:0000256" key="4">
    <source>
        <dbReference type="ARBA" id="ARBA00023136"/>
    </source>
</evidence>
<feature type="region of interest" description="Disordered" evidence="5">
    <location>
        <begin position="271"/>
        <end position="306"/>
    </location>
</feature>
<feature type="domain" description="Major facilitator superfamily (MFS) profile" evidence="7">
    <location>
        <begin position="58"/>
        <end position="522"/>
    </location>
</feature>
<evidence type="ECO:0000256" key="5">
    <source>
        <dbReference type="SAM" id="MobiDB-lite"/>
    </source>
</evidence>
<reference evidence="8" key="1">
    <citation type="submission" date="2023-06" db="EMBL/GenBank/DDBJ databases">
        <title>Genome-scale phylogeny and comparative genomics of the fungal order Sordariales.</title>
        <authorList>
            <consortium name="Lawrence Berkeley National Laboratory"/>
            <person name="Hensen N."/>
            <person name="Bonometti L."/>
            <person name="Westerberg I."/>
            <person name="Brannstrom I.O."/>
            <person name="Guillou S."/>
            <person name="Cros-Aarteil S."/>
            <person name="Calhoun S."/>
            <person name="Haridas S."/>
            <person name="Kuo A."/>
            <person name="Mondo S."/>
            <person name="Pangilinan J."/>
            <person name="Riley R."/>
            <person name="Labutti K."/>
            <person name="Andreopoulos B."/>
            <person name="Lipzen A."/>
            <person name="Chen C."/>
            <person name="Yanf M."/>
            <person name="Daum C."/>
            <person name="Ng V."/>
            <person name="Clum A."/>
            <person name="Steindorff A."/>
            <person name="Ohm R."/>
            <person name="Martin F."/>
            <person name="Silar P."/>
            <person name="Natvig D."/>
            <person name="Lalanne C."/>
            <person name="Gautier V."/>
            <person name="Ament-Velasquez S.L."/>
            <person name="Kruys A."/>
            <person name="Hutchinson M.I."/>
            <person name="Powell A.J."/>
            <person name="Barry K."/>
            <person name="Miller A.N."/>
            <person name="Grigoriev I.V."/>
            <person name="Debuchy R."/>
            <person name="Gladieux P."/>
            <person name="Thoren M.H."/>
            <person name="Johannesson H."/>
        </authorList>
    </citation>
    <scope>NUCLEOTIDE SEQUENCE</scope>
    <source>
        <strain evidence="8">PSN4</strain>
    </source>
</reference>
<dbReference type="EMBL" id="MU839835">
    <property type="protein sequence ID" value="KAK1754313.1"/>
    <property type="molecule type" value="Genomic_DNA"/>
</dbReference>
<dbReference type="SUPFAM" id="SSF103473">
    <property type="entry name" value="MFS general substrate transporter"/>
    <property type="match status" value="1"/>
</dbReference>
<feature type="transmembrane region" description="Helical" evidence="6">
    <location>
        <begin position="361"/>
        <end position="383"/>
    </location>
</feature>
<feature type="transmembrane region" description="Helical" evidence="6">
    <location>
        <begin position="494"/>
        <end position="517"/>
    </location>
</feature>
<dbReference type="AlphaFoldDB" id="A0AAJ0B9S0"/>
<feature type="transmembrane region" description="Helical" evidence="6">
    <location>
        <begin position="58"/>
        <end position="83"/>
    </location>
</feature>
<proteinExistence type="predicted"/>
<feature type="transmembrane region" description="Helical" evidence="6">
    <location>
        <begin position="177"/>
        <end position="200"/>
    </location>
</feature>
<feature type="transmembrane region" description="Helical" evidence="6">
    <location>
        <begin position="404"/>
        <end position="424"/>
    </location>
</feature>